<keyword evidence="6" id="KW-1015">Disulfide bond</keyword>
<keyword evidence="9" id="KW-0961">Cell wall biogenesis/degradation</keyword>
<evidence type="ECO:0000256" key="6">
    <source>
        <dbReference type="ARBA" id="ARBA00023157"/>
    </source>
</evidence>
<dbReference type="InterPro" id="IPR011050">
    <property type="entry name" value="Pectin_lyase_fold/virulence"/>
</dbReference>
<feature type="signal peptide" evidence="11">
    <location>
        <begin position="1"/>
        <end position="19"/>
    </location>
</feature>
<comment type="caution">
    <text evidence="12">The sequence shown here is derived from an EMBL/GenBank/DDBJ whole genome shotgun (WGS) entry which is preliminary data.</text>
</comment>
<dbReference type="SUPFAM" id="SSF51126">
    <property type="entry name" value="Pectin lyase-like"/>
    <property type="match status" value="1"/>
</dbReference>
<evidence type="ECO:0000256" key="2">
    <source>
        <dbReference type="ARBA" id="ARBA00008834"/>
    </source>
</evidence>
<evidence type="ECO:0000256" key="1">
    <source>
        <dbReference type="ARBA" id="ARBA00004613"/>
    </source>
</evidence>
<dbReference type="InterPro" id="IPR000743">
    <property type="entry name" value="Glyco_hydro_28"/>
</dbReference>
<evidence type="ECO:0000256" key="9">
    <source>
        <dbReference type="ARBA" id="ARBA00023316"/>
    </source>
</evidence>
<keyword evidence="4 11" id="KW-0732">Signal</keyword>
<organism evidence="12 13">
    <name type="scientific">Salinomyces thailandicus</name>
    <dbReference type="NCBI Taxonomy" id="706561"/>
    <lineage>
        <taxon>Eukaryota</taxon>
        <taxon>Fungi</taxon>
        <taxon>Dikarya</taxon>
        <taxon>Ascomycota</taxon>
        <taxon>Pezizomycotina</taxon>
        <taxon>Dothideomycetes</taxon>
        <taxon>Dothideomycetidae</taxon>
        <taxon>Mycosphaerellales</taxon>
        <taxon>Teratosphaeriaceae</taxon>
        <taxon>Salinomyces</taxon>
    </lineage>
</organism>
<keyword evidence="3" id="KW-0964">Secreted</keyword>
<evidence type="ECO:0000256" key="4">
    <source>
        <dbReference type="ARBA" id="ARBA00022729"/>
    </source>
</evidence>
<accession>A0A4U0U3N7</accession>
<dbReference type="InterPro" id="IPR012334">
    <property type="entry name" value="Pectin_lyas_fold"/>
</dbReference>
<dbReference type="GO" id="GO:0004650">
    <property type="term" value="F:polygalacturonase activity"/>
    <property type="evidence" value="ECO:0007669"/>
    <property type="project" value="InterPro"/>
</dbReference>
<dbReference type="OrthoDB" id="2268901at2759"/>
<protein>
    <submittedName>
        <fullName evidence="12">Putative rhamnogalacturonase B</fullName>
    </submittedName>
</protein>
<keyword evidence="13" id="KW-1185">Reference proteome</keyword>
<keyword evidence="5 10" id="KW-0378">Hydrolase</keyword>
<reference evidence="12 13" key="1">
    <citation type="submission" date="2017-03" db="EMBL/GenBank/DDBJ databases">
        <title>Genomes of endolithic fungi from Antarctica.</title>
        <authorList>
            <person name="Coleine C."/>
            <person name="Masonjones S."/>
            <person name="Stajich J.E."/>
        </authorList>
    </citation>
    <scope>NUCLEOTIDE SEQUENCE [LARGE SCALE GENOMIC DNA]</scope>
    <source>
        <strain evidence="12 13">CCFEE 6315</strain>
    </source>
</reference>
<dbReference type="Pfam" id="PF00295">
    <property type="entry name" value="Glyco_hydro_28"/>
    <property type="match status" value="1"/>
</dbReference>
<dbReference type="GO" id="GO:0005576">
    <property type="term" value="C:extracellular region"/>
    <property type="evidence" value="ECO:0007669"/>
    <property type="project" value="UniProtKB-SubCell"/>
</dbReference>
<evidence type="ECO:0000256" key="11">
    <source>
        <dbReference type="SAM" id="SignalP"/>
    </source>
</evidence>
<evidence type="ECO:0000256" key="7">
    <source>
        <dbReference type="ARBA" id="ARBA00023180"/>
    </source>
</evidence>
<dbReference type="PANTHER" id="PTHR31736">
    <property type="match status" value="1"/>
</dbReference>
<comment type="subcellular location">
    <subcellularLocation>
        <location evidence="1">Secreted</location>
    </subcellularLocation>
</comment>
<proteinExistence type="inferred from homology"/>
<evidence type="ECO:0000313" key="13">
    <source>
        <dbReference type="Proteomes" id="UP000308549"/>
    </source>
</evidence>
<evidence type="ECO:0000256" key="8">
    <source>
        <dbReference type="ARBA" id="ARBA00023295"/>
    </source>
</evidence>
<gene>
    <name evidence="12" type="ORF">B0A50_03541</name>
</gene>
<dbReference type="EMBL" id="NAJL01000014">
    <property type="protein sequence ID" value="TKA29528.1"/>
    <property type="molecule type" value="Genomic_DNA"/>
</dbReference>
<dbReference type="Proteomes" id="UP000308549">
    <property type="component" value="Unassembled WGS sequence"/>
</dbReference>
<dbReference type="PANTHER" id="PTHR31736:SF19">
    <property type="entry name" value="PECTIN LYASE SUPERFAMILY PROTEIN-RELATED"/>
    <property type="match status" value="1"/>
</dbReference>
<evidence type="ECO:0000256" key="3">
    <source>
        <dbReference type="ARBA" id="ARBA00022525"/>
    </source>
</evidence>
<evidence type="ECO:0000256" key="5">
    <source>
        <dbReference type="ARBA" id="ARBA00022801"/>
    </source>
</evidence>
<keyword evidence="8 10" id="KW-0326">Glycosidase</keyword>
<dbReference type="AlphaFoldDB" id="A0A4U0U3N7"/>
<keyword evidence="7" id="KW-0325">Glycoprotein</keyword>
<dbReference type="Gene3D" id="2.160.20.10">
    <property type="entry name" value="Single-stranded right-handed beta-helix, Pectin lyase-like"/>
    <property type="match status" value="1"/>
</dbReference>
<dbReference type="GO" id="GO:0046576">
    <property type="term" value="F:rhamnogalacturonan alpha-L-rhamnopyranosyl-(1-&gt;4)-alpha-D-galactopyranosyluronide lyase activity"/>
    <property type="evidence" value="ECO:0007669"/>
    <property type="project" value="UniProtKB-ARBA"/>
</dbReference>
<evidence type="ECO:0000313" key="12">
    <source>
        <dbReference type="EMBL" id="TKA29528.1"/>
    </source>
</evidence>
<evidence type="ECO:0000256" key="10">
    <source>
        <dbReference type="RuleBase" id="RU361169"/>
    </source>
</evidence>
<dbReference type="GO" id="GO:0071555">
    <property type="term" value="P:cell wall organization"/>
    <property type="evidence" value="ECO:0007669"/>
    <property type="project" value="UniProtKB-KW"/>
</dbReference>
<comment type="similarity">
    <text evidence="2 10">Belongs to the glycosyl hydrolase 28 family.</text>
</comment>
<name>A0A4U0U3N7_9PEZI</name>
<dbReference type="GO" id="GO:0005975">
    <property type="term" value="P:carbohydrate metabolic process"/>
    <property type="evidence" value="ECO:0007669"/>
    <property type="project" value="InterPro"/>
</dbReference>
<feature type="chain" id="PRO_5020841243" evidence="11">
    <location>
        <begin position="20"/>
        <end position="455"/>
    </location>
</feature>
<sequence>MLSHLLTLAITATSALVAAQSADIRDSVGPLTTIASKTAVRTCDITDYGAVADGQTDISDALNSAFADCKAGGVVVIPDGDFALATWVTMNGGTAWALQLDGTIYRTGTGGGNMLFIEHGYDFELFSSTGKGAMQGYGYEFHLNGSLTGPRLLRFAKMTSFAVHDIVLVDSPSFHFSMDTCDSGEVYNMVIRGGNSGGLDGIDVWSTNMWIHDIEVTNKDECVTVKSPAKNIIVEQIYCNWSGGCAMGSLGGNVNVSAITYQNIYTWTSNQMYMIKSNGGSGTVSDVVLENFIGHGNAYSLDIDQYWSSMSTVPGSGVQLNNIQVTNWTGTETDGSRRGPIKIICAYDAPCTGVDLSDIKMWTESGDIQKYVCSSAYTNSSSAYCLSSGSGEDGEQHAGFDAATVTVTAAPSGYEATTMPGDLATHSWGTTAEIPIPTIPSSFFPGTGPIKALAG</sequence>